<feature type="compositionally biased region" description="Basic residues" evidence="1">
    <location>
        <begin position="308"/>
        <end position="325"/>
    </location>
</feature>
<dbReference type="OrthoDB" id="8186948at2759"/>
<evidence type="ECO:0000313" key="3">
    <source>
        <dbReference type="Proteomes" id="UP000478052"/>
    </source>
</evidence>
<gene>
    <name evidence="2" type="ORF">FWK35_00006405</name>
</gene>
<organism evidence="2 3">
    <name type="scientific">Aphis craccivora</name>
    <name type="common">Cowpea aphid</name>
    <dbReference type="NCBI Taxonomy" id="307492"/>
    <lineage>
        <taxon>Eukaryota</taxon>
        <taxon>Metazoa</taxon>
        <taxon>Ecdysozoa</taxon>
        <taxon>Arthropoda</taxon>
        <taxon>Hexapoda</taxon>
        <taxon>Insecta</taxon>
        <taxon>Pterygota</taxon>
        <taxon>Neoptera</taxon>
        <taxon>Paraneoptera</taxon>
        <taxon>Hemiptera</taxon>
        <taxon>Sternorrhyncha</taxon>
        <taxon>Aphidomorpha</taxon>
        <taxon>Aphidoidea</taxon>
        <taxon>Aphididae</taxon>
        <taxon>Aphidini</taxon>
        <taxon>Aphis</taxon>
        <taxon>Aphis</taxon>
    </lineage>
</organism>
<dbReference type="EMBL" id="VUJU01000156">
    <property type="protein sequence ID" value="KAF0772596.1"/>
    <property type="molecule type" value="Genomic_DNA"/>
</dbReference>
<keyword evidence="3" id="KW-1185">Reference proteome</keyword>
<proteinExistence type="predicted"/>
<feature type="region of interest" description="Disordered" evidence="1">
    <location>
        <begin position="261"/>
        <end position="379"/>
    </location>
</feature>
<feature type="region of interest" description="Disordered" evidence="1">
    <location>
        <begin position="43"/>
        <end position="65"/>
    </location>
</feature>
<feature type="compositionally biased region" description="Low complexity" evidence="1">
    <location>
        <begin position="43"/>
        <end position="54"/>
    </location>
</feature>
<feature type="compositionally biased region" description="Low complexity" evidence="1">
    <location>
        <begin position="288"/>
        <end position="307"/>
    </location>
</feature>
<accession>A0A6G0ZN30</accession>
<reference evidence="2 3" key="1">
    <citation type="submission" date="2019-08" db="EMBL/GenBank/DDBJ databases">
        <title>Whole genome of Aphis craccivora.</title>
        <authorList>
            <person name="Voronova N.V."/>
            <person name="Shulinski R.S."/>
            <person name="Bandarenka Y.V."/>
            <person name="Zhorov D.G."/>
            <person name="Warner D."/>
        </authorList>
    </citation>
    <scope>NUCLEOTIDE SEQUENCE [LARGE SCALE GENOMIC DNA]</scope>
    <source>
        <strain evidence="2">180601</strain>
        <tissue evidence="2">Whole Body</tissue>
    </source>
</reference>
<dbReference type="Proteomes" id="UP000478052">
    <property type="component" value="Unassembled WGS sequence"/>
</dbReference>
<dbReference type="AlphaFoldDB" id="A0A6G0ZN30"/>
<evidence type="ECO:0000313" key="2">
    <source>
        <dbReference type="EMBL" id="KAF0772596.1"/>
    </source>
</evidence>
<feature type="compositionally biased region" description="Low complexity" evidence="1">
    <location>
        <begin position="263"/>
        <end position="280"/>
    </location>
</feature>
<comment type="caution">
    <text evidence="2">The sequence shown here is derived from an EMBL/GenBank/DDBJ whole genome shotgun (WGS) entry which is preliminary data.</text>
</comment>
<protein>
    <submittedName>
        <fullName evidence="2">Mediator of RNA polymerase II transcription subunit 15-like</fullName>
    </submittedName>
</protein>
<evidence type="ECO:0000256" key="1">
    <source>
        <dbReference type="SAM" id="MobiDB-lite"/>
    </source>
</evidence>
<sequence>MALNATTCYNKAVIAGYGSSYPSPLAAAAGVPSALMVAAAAGSASGSPSSRSGSSGSGTGPSGYRVKDFNVPLHVDCSVEYEMPSSAKPPVGGKVEPLLMIHPSYYRKAESRTRSLFVNNMPAAATASSGRSRPSVAAAAAVGGGRSAVIANADGPPPAKKPYAGPAPGVTASTGAGVYGMVTGAAAAAAGASQWPPLGSSAEHQHHDGKRTLDMVQRQYQQHLQASLPPPMMTAALPTDKTHMTVPKGCSCCQAKLLKRKAQQQPSVPQQQQPLQQPQQHHIHHHQQQQLQQQHLPQSSHLQQQQQHLHHHQQQQQQHHQHIHHQQQQQQQHHHHQQQQQQQQQHIHHHHHHQQQQQQQQQHQEYHKSRQNEPTTPQLWGFNGTIAAVLRNEYSGKPTKTLGRITDPINNILTPTYMF</sequence>
<name>A0A6G0ZN30_APHCR</name>